<gene>
    <name evidence="1" type="ORF">CYMTET_17720</name>
</gene>
<dbReference type="EMBL" id="LGRX02007960">
    <property type="protein sequence ID" value="KAK3274079.1"/>
    <property type="molecule type" value="Genomic_DNA"/>
</dbReference>
<evidence type="ECO:0000313" key="1">
    <source>
        <dbReference type="EMBL" id="KAK3274079.1"/>
    </source>
</evidence>
<name>A0AAE0G9I2_9CHLO</name>
<proteinExistence type="predicted"/>
<dbReference type="AlphaFoldDB" id="A0AAE0G9I2"/>
<dbReference type="Proteomes" id="UP001190700">
    <property type="component" value="Unassembled WGS sequence"/>
</dbReference>
<dbReference type="Gene3D" id="3.30.950.10">
    <property type="entry name" value="Methyltransferase, Cobalt-precorrin-4 Transmethylase, Domain 2"/>
    <property type="match status" value="1"/>
</dbReference>
<feature type="non-terminal residue" evidence="1">
    <location>
        <position position="1"/>
    </location>
</feature>
<dbReference type="GO" id="GO:0008168">
    <property type="term" value="F:methyltransferase activity"/>
    <property type="evidence" value="ECO:0007669"/>
    <property type="project" value="InterPro"/>
</dbReference>
<accession>A0AAE0G9I2</accession>
<protein>
    <submittedName>
        <fullName evidence="1">Uncharacterized protein</fullName>
    </submittedName>
</protein>
<evidence type="ECO:0000313" key="2">
    <source>
        <dbReference type="Proteomes" id="UP001190700"/>
    </source>
</evidence>
<dbReference type="InterPro" id="IPR014776">
    <property type="entry name" value="4pyrrole_Mease_sub2"/>
</dbReference>
<comment type="caution">
    <text evidence="1">The sequence shown here is derived from an EMBL/GenBank/DDBJ whole genome shotgun (WGS) entry which is preliminary data.</text>
</comment>
<keyword evidence="2" id="KW-1185">Reference proteome</keyword>
<organism evidence="1 2">
    <name type="scientific">Cymbomonas tetramitiformis</name>
    <dbReference type="NCBI Taxonomy" id="36881"/>
    <lineage>
        <taxon>Eukaryota</taxon>
        <taxon>Viridiplantae</taxon>
        <taxon>Chlorophyta</taxon>
        <taxon>Pyramimonadophyceae</taxon>
        <taxon>Pyramimonadales</taxon>
        <taxon>Pyramimonadaceae</taxon>
        <taxon>Cymbomonas</taxon>
    </lineage>
</organism>
<reference evidence="1 2" key="1">
    <citation type="journal article" date="2015" name="Genome Biol. Evol.">
        <title>Comparative Genomics of a Bacterivorous Green Alga Reveals Evolutionary Causalities and Consequences of Phago-Mixotrophic Mode of Nutrition.</title>
        <authorList>
            <person name="Burns J.A."/>
            <person name="Paasch A."/>
            <person name="Narechania A."/>
            <person name="Kim E."/>
        </authorList>
    </citation>
    <scope>NUCLEOTIDE SEQUENCE [LARGE SCALE GENOMIC DNA]</scope>
    <source>
        <strain evidence="1 2">PLY_AMNH</strain>
    </source>
</reference>
<sequence>AWNGDCVGVKVQGLEWAWNGGLEMGSEGAGLEWGWNGDCVGVKVQGLEWAWNGDCVGVKVGAGMVTAWVKVQGLEWARMVAGWGVKVQGWNETLSEVQGENGDALGVKELLDADFGPPLHSFIIPGELHPMEEEILASYRACGLSG</sequence>